<dbReference type="SUPFAM" id="SSF51445">
    <property type="entry name" value="(Trans)glycosidases"/>
    <property type="match status" value="1"/>
</dbReference>
<comment type="similarity">
    <text evidence="1">Belongs to the glycosyl hydrolase 27 family.</text>
</comment>
<dbReference type="InterPro" id="IPR013785">
    <property type="entry name" value="Aldolase_TIM"/>
</dbReference>
<dbReference type="Pfam" id="PF16499">
    <property type="entry name" value="Melibiase_2"/>
    <property type="match status" value="1"/>
</dbReference>
<dbReference type="InterPro" id="IPR017853">
    <property type="entry name" value="GH"/>
</dbReference>
<dbReference type="PRINTS" id="PR00740">
    <property type="entry name" value="GLHYDRLASE27"/>
</dbReference>
<sequence length="134" mass="15000">MYVGPHNDGVADNAAGQAYYDSILRLYARWHVDFIKVDCISSRPYAAADIRMLAHAVRAAGRPMVISLSPGPTPLDKLAQLRRDANMWRISNDVWDVWRSKSAFPQGVANQFGRLARWAPLARPGHWPDADMLA</sequence>
<dbReference type="InterPro" id="IPR002241">
    <property type="entry name" value="Glyco_hydro_27"/>
</dbReference>
<dbReference type="EMBL" id="AUZX01011490">
    <property type="protein sequence ID" value="EQD43042.1"/>
    <property type="molecule type" value="Genomic_DNA"/>
</dbReference>
<evidence type="ECO:0000256" key="3">
    <source>
        <dbReference type="ARBA" id="ARBA00023295"/>
    </source>
</evidence>
<dbReference type="PANTHER" id="PTHR11452:SF42">
    <property type="entry name" value="ALPHA-GALACTOSIDASE"/>
    <property type="match status" value="1"/>
</dbReference>
<dbReference type="GO" id="GO:0005975">
    <property type="term" value="P:carbohydrate metabolic process"/>
    <property type="evidence" value="ECO:0007669"/>
    <property type="project" value="InterPro"/>
</dbReference>
<comment type="caution">
    <text evidence="4">The sequence shown here is derived from an EMBL/GenBank/DDBJ whole genome shotgun (WGS) entry which is preliminary data.</text>
</comment>
<dbReference type="AlphaFoldDB" id="T0ZFE0"/>
<keyword evidence="2 4" id="KW-0378">Hydrolase</keyword>
<dbReference type="Gene3D" id="3.20.20.70">
    <property type="entry name" value="Aldolase class I"/>
    <property type="match status" value="1"/>
</dbReference>
<evidence type="ECO:0000256" key="2">
    <source>
        <dbReference type="ARBA" id="ARBA00022801"/>
    </source>
</evidence>
<dbReference type="PANTHER" id="PTHR11452">
    <property type="entry name" value="ALPHA-GALACTOSIDASE/ALPHA-N-ACETYLGALACTOSAMINIDASE"/>
    <property type="match status" value="1"/>
</dbReference>
<feature type="non-terminal residue" evidence="4">
    <location>
        <position position="134"/>
    </location>
</feature>
<dbReference type="GO" id="GO:0004553">
    <property type="term" value="F:hydrolase activity, hydrolyzing O-glycosyl compounds"/>
    <property type="evidence" value="ECO:0007669"/>
    <property type="project" value="InterPro"/>
</dbReference>
<protein>
    <submittedName>
        <fullName evidence="4">Glycoside hydrolase, clan GH-D</fullName>
    </submittedName>
</protein>
<keyword evidence="3" id="KW-0326">Glycosidase</keyword>
<reference evidence="4" key="2">
    <citation type="journal article" date="2014" name="ISME J.">
        <title>Microbial stratification in low pH oxic and suboxic macroscopic growths along an acid mine drainage.</title>
        <authorList>
            <person name="Mendez-Garcia C."/>
            <person name="Mesa V."/>
            <person name="Sprenger R.R."/>
            <person name="Richter M."/>
            <person name="Diez M.S."/>
            <person name="Solano J."/>
            <person name="Bargiela R."/>
            <person name="Golyshina O.V."/>
            <person name="Manteca A."/>
            <person name="Ramos J.L."/>
            <person name="Gallego J.R."/>
            <person name="Llorente I."/>
            <person name="Martins Dos Santos V.A."/>
            <person name="Jensen O.N."/>
            <person name="Pelaez A.I."/>
            <person name="Sanchez J."/>
            <person name="Ferrer M."/>
        </authorList>
    </citation>
    <scope>NUCLEOTIDE SEQUENCE</scope>
</reference>
<proteinExistence type="inferred from homology"/>
<accession>T0ZFE0</accession>
<gene>
    <name evidence="4" type="ORF">B1A_15656</name>
</gene>
<organism evidence="4">
    <name type="scientific">mine drainage metagenome</name>
    <dbReference type="NCBI Taxonomy" id="410659"/>
    <lineage>
        <taxon>unclassified sequences</taxon>
        <taxon>metagenomes</taxon>
        <taxon>ecological metagenomes</taxon>
    </lineage>
</organism>
<name>T0ZFE0_9ZZZZ</name>
<evidence type="ECO:0000313" key="4">
    <source>
        <dbReference type="EMBL" id="EQD43042.1"/>
    </source>
</evidence>
<reference evidence="4" key="1">
    <citation type="submission" date="2013-08" db="EMBL/GenBank/DDBJ databases">
        <authorList>
            <person name="Mendez C."/>
            <person name="Richter M."/>
            <person name="Ferrer M."/>
            <person name="Sanchez J."/>
        </authorList>
    </citation>
    <scope>NUCLEOTIDE SEQUENCE</scope>
</reference>
<evidence type="ECO:0000256" key="1">
    <source>
        <dbReference type="ARBA" id="ARBA00009743"/>
    </source>
</evidence>